<feature type="region of interest" description="Disordered" evidence="7">
    <location>
        <begin position="563"/>
        <end position="590"/>
    </location>
</feature>
<feature type="domain" description="RRM" evidence="9">
    <location>
        <begin position="488"/>
        <end position="563"/>
    </location>
</feature>
<dbReference type="InterPro" id="IPR000504">
    <property type="entry name" value="RRM_dom"/>
</dbReference>
<dbReference type="InterPro" id="IPR017907">
    <property type="entry name" value="Znf_RING_CS"/>
</dbReference>
<dbReference type="SMART" id="SM00360">
    <property type="entry name" value="RRM"/>
    <property type="match status" value="2"/>
</dbReference>
<evidence type="ECO:0000256" key="3">
    <source>
        <dbReference type="ARBA" id="ARBA00022833"/>
    </source>
</evidence>
<feature type="compositionally biased region" description="Basic residues" evidence="7">
    <location>
        <begin position="457"/>
        <end position="468"/>
    </location>
</feature>
<reference evidence="11" key="1">
    <citation type="submission" date="2025-08" db="UniProtKB">
        <authorList>
            <consortium name="RefSeq"/>
        </authorList>
    </citation>
    <scope>IDENTIFICATION</scope>
    <source>
        <tissue evidence="11">Whole organism</tissue>
    </source>
</reference>
<protein>
    <submittedName>
        <fullName evidence="11">Uncharacterized protein LOC113210553</fullName>
    </submittedName>
</protein>
<sequence>MAAKSSALADFVQCPLCFEQFDMQDRLPKLMNCGHTYCLDCLTRHVKMSGGAKTCPKCRQVFSEAPFFLKNNFHICETLSDLEARARAPGACSPSAPEMPAVSLRFFCTRCNRDANDSCLMKMHPVCDKTGLVLKRATEAKEQAKRQFQREDGVLKDLAESLEAFAVAINGKGGLGPRAQREMGEVKKQREVLDKTSKLVMEVPLTAFQDNGDVPRALDRFLQANSERLFALQEQKSMLDMAKKCTVTVRADDTGLATGTSKTLAIGPGSPAEDRVLSYLIYLLLHGQDAAGSSSAVPSLDTLIADVKKCIIDGDVPDNDEDDSDSDGSDCSDTSSVVSEAASIVPDNCKNAKKVFVGRIPKDAKPEQIKDRFSTFGKILYVRFLTSPIKAEATGNHCALLYVSDDKTVQNILRSRPITLRHLLNTLSGQKTYANVLLNVQEDRTGQHKGSGEAKQQRRQKRLAKKKGGPSSAPQKGSQSNQDNEAARRVFANQVPLDSAEADLANFFSKYGPVASVTKRRHGVGQKCMAFITFRDDKSVARVLGARPIMYNGFDLQVREYDNKTPRRAAQQQQQQQSTSPMFTPPTSNPQMQLQAITAATAANAAALSALCVSNIDQHNKNYAQQQPNQQQQQGPNKRQPPQPNKQPQQQQKPKQKQQPQQPQQQPQQQLQQLQPQQLNQSQPQQRQQKPKGKEDCCVM</sequence>
<dbReference type="PROSITE" id="PS50089">
    <property type="entry name" value="ZF_RING_2"/>
    <property type="match status" value="1"/>
</dbReference>
<feature type="region of interest" description="Disordered" evidence="7">
    <location>
        <begin position="624"/>
        <end position="700"/>
    </location>
</feature>
<dbReference type="GO" id="GO:0008270">
    <property type="term" value="F:zinc ion binding"/>
    <property type="evidence" value="ECO:0007669"/>
    <property type="project" value="UniProtKB-KW"/>
</dbReference>
<dbReference type="Pfam" id="PF00076">
    <property type="entry name" value="RRM_1"/>
    <property type="match status" value="1"/>
</dbReference>
<dbReference type="GeneID" id="113210553"/>
<keyword evidence="1" id="KW-0479">Metal-binding</keyword>
<feature type="compositionally biased region" description="Low complexity" evidence="7">
    <location>
        <begin position="646"/>
        <end position="688"/>
    </location>
</feature>
<feature type="domain" description="RING-type" evidence="8">
    <location>
        <begin position="14"/>
        <end position="59"/>
    </location>
</feature>
<dbReference type="PANTHER" id="PTHR10693">
    <property type="entry name" value="RAS GTPASE-ACTIVATING PROTEIN-BINDING PROTEIN"/>
    <property type="match status" value="1"/>
</dbReference>
<dbReference type="PANTHER" id="PTHR10693:SF20">
    <property type="entry name" value="AT27578P"/>
    <property type="match status" value="1"/>
</dbReference>
<dbReference type="KEGG" id="foc:113210553"/>
<evidence type="ECO:0000256" key="5">
    <source>
        <dbReference type="PROSITE-ProRule" id="PRU00175"/>
    </source>
</evidence>
<dbReference type="SMART" id="SM00184">
    <property type="entry name" value="RING"/>
    <property type="match status" value="1"/>
</dbReference>
<dbReference type="GO" id="GO:0005829">
    <property type="term" value="C:cytosol"/>
    <property type="evidence" value="ECO:0007669"/>
    <property type="project" value="TreeGrafter"/>
</dbReference>
<feature type="region of interest" description="Disordered" evidence="7">
    <location>
        <begin position="315"/>
        <end position="334"/>
    </location>
</feature>
<keyword evidence="4 6" id="KW-0694">RNA-binding</keyword>
<dbReference type="Gene3D" id="3.30.70.330">
    <property type="match status" value="2"/>
</dbReference>
<dbReference type="Proteomes" id="UP000504606">
    <property type="component" value="Unplaced"/>
</dbReference>
<keyword evidence="2 5" id="KW-0863">Zinc-finger</keyword>
<evidence type="ECO:0000256" key="6">
    <source>
        <dbReference type="PROSITE-ProRule" id="PRU00176"/>
    </source>
</evidence>
<dbReference type="SUPFAM" id="SSF54928">
    <property type="entry name" value="RNA-binding domain, RBD"/>
    <property type="match status" value="2"/>
</dbReference>
<organism evidence="10 11">
    <name type="scientific">Frankliniella occidentalis</name>
    <name type="common">Western flower thrips</name>
    <name type="synonym">Euthrips occidentalis</name>
    <dbReference type="NCBI Taxonomy" id="133901"/>
    <lineage>
        <taxon>Eukaryota</taxon>
        <taxon>Metazoa</taxon>
        <taxon>Ecdysozoa</taxon>
        <taxon>Arthropoda</taxon>
        <taxon>Hexapoda</taxon>
        <taxon>Insecta</taxon>
        <taxon>Pterygota</taxon>
        <taxon>Neoptera</taxon>
        <taxon>Paraneoptera</taxon>
        <taxon>Thysanoptera</taxon>
        <taxon>Terebrantia</taxon>
        <taxon>Thripoidea</taxon>
        <taxon>Thripidae</taxon>
        <taxon>Frankliniella</taxon>
    </lineage>
</organism>
<dbReference type="GO" id="GO:0003729">
    <property type="term" value="F:mRNA binding"/>
    <property type="evidence" value="ECO:0007669"/>
    <property type="project" value="TreeGrafter"/>
</dbReference>
<dbReference type="SUPFAM" id="SSF57850">
    <property type="entry name" value="RING/U-box"/>
    <property type="match status" value="1"/>
</dbReference>
<dbReference type="InterPro" id="IPR039539">
    <property type="entry name" value="Ras_GTPase_bind_prot"/>
</dbReference>
<feature type="compositionally biased region" description="Acidic residues" evidence="7">
    <location>
        <begin position="315"/>
        <end position="330"/>
    </location>
</feature>
<dbReference type="GO" id="GO:1990904">
    <property type="term" value="C:ribonucleoprotein complex"/>
    <property type="evidence" value="ECO:0007669"/>
    <property type="project" value="TreeGrafter"/>
</dbReference>
<feature type="compositionally biased region" description="Basic and acidic residues" evidence="7">
    <location>
        <begin position="444"/>
        <end position="456"/>
    </location>
</feature>
<evidence type="ECO:0000256" key="1">
    <source>
        <dbReference type="ARBA" id="ARBA00022723"/>
    </source>
</evidence>
<dbReference type="InterPro" id="IPR001841">
    <property type="entry name" value="Znf_RING"/>
</dbReference>
<dbReference type="RefSeq" id="XP_026284391.2">
    <property type="nucleotide sequence ID" value="XM_026428606.2"/>
</dbReference>
<dbReference type="AlphaFoldDB" id="A0A6J1T111"/>
<evidence type="ECO:0000259" key="8">
    <source>
        <dbReference type="PROSITE" id="PS50089"/>
    </source>
</evidence>
<keyword evidence="10" id="KW-1185">Reference proteome</keyword>
<dbReference type="PROSITE" id="PS00518">
    <property type="entry name" value="ZF_RING_1"/>
    <property type="match status" value="1"/>
</dbReference>
<gene>
    <name evidence="11" type="primary">LOC113210553</name>
</gene>
<evidence type="ECO:0000256" key="7">
    <source>
        <dbReference type="SAM" id="MobiDB-lite"/>
    </source>
</evidence>
<name>A0A6J1T111_FRAOC</name>
<dbReference type="InterPro" id="IPR012677">
    <property type="entry name" value="Nucleotide-bd_a/b_plait_sf"/>
</dbReference>
<dbReference type="Gene3D" id="3.30.40.10">
    <property type="entry name" value="Zinc/RING finger domain, C3HC4 (zinc finger)"/>
    <property type="match status" value="1"/>
</dbReference>
<accession>A0A6J1T111</accession>
<dbReference type="InterPro" id="IPR013083">
    <property type="entry name" value="Znf_RING/FYVE/PHD"/>
</dbReference>
<evidence type="ECO:0000313" key="11">
    <source>
        <dbReference type="RefSeq" id="XP_026284391.2"/>
    </source>
</evidence>
<dbReference type="OrthoDB" id="252722at2759"/>
<proteinExistence type="predicted"/>
<dbReference type="PROSITE" id="PS50102">
    <property type="entry name" value="RRM"/>
    <property type="match status" value="2"/>
</dbReference>
<feature type="compositionally biased region" description="Polar residues" evidence="7">
    <location>
        <begin position="472"/>
        <end position="484"/>
    </location>
</feature>
<evidence type="ECO:0000313" key="10">
    <source>
        <dbReference type="Proteomes" id="UP000504606"/>
    </source>
</evidence>
<keyword evidence="3" id="KW-0862">Zinc</keyword>
<feature type="compositionally biased region" description="Low complexity" evidence="7">
    <location>
        <begin position="625"/>
        <end position="638"/>
    </location>
</feature>
<evidence type="ECO:0000256" key="2">
    <source>
        <dbReference type="ARBA" id="ARBA00022771"/>
    </source>
</evidence>
<dbReference type="InterPro" id="IPR027370">
    <property type="entry name" value="Znf-RING_euk"/>
</dbReference>
<evidence type="ECO:0000256" key="4">
    <source>
        <dbReference type="ARBA" id="ARBA00022884"/>
    </source>
</evidence>
<feature type="region of interest" description="Disordered" evidence="7">
    <location>
        <begin position="444"/>
        <end position="485"/>
    </location>
</feature>
<feature type="domain" description="RRM" evidence="9">
    <location>
        <begin position="353"/>
        <end position="445"/>
    </location>
</feature>
<evidence type="ECO:0000259" key="9">
    <source>
        <dbReference type="PROSITE" id="PS50102"/>
    </source>
</evidence>
<dbReference type="InterPro" id="IPR035979">
    <property type="entry name" value="RBD_domain_sf"/>
</dbReference>
<dbReference type="Pfam" id="PF13445">
    <property type="entry name" value="zf-RING_UBOX"/>
    <property type="match status" value="1"/>
</dbReference>